<evidence type="ECO:0000313" key="12">
    <source>
        <dbReference type="Proteomes" id="UP000185783"/>
    </source>
</evidence>
<dbReference type="SUPFAM" id="SSF56935">
    <property type="entry name" value="Porins"/>
    <property type="match status" value="1"/>
</dbReference>
<evidence type="ECO:0000256" key="7">
    <source>
        <dbReference type="ARBA" id="ARBA00023114"/>
    </source>
</evidence>
<keyword evidence="8 10" id="KW-0472">Membrane</keyword>
<evidence type="ECO:0000256" key="2">
    <source>
        <dbReference type="ARBA" id="ARBA00022448"/>
    </source>
</evidence>
<evidence type="ECO:0000256" key="8">
    <source>
        <dbReference type="ARBA" id="ARBA00023136"/>
    </source>
</evidence>
<reference evidence="11 12" key="1">
    <citation type="submission" date="2016-03" db="EMBL/GenBank/DDBJ databases">
        <title>Genome sequence of Nesiotobacter sp. nov., a moderately halophilic alphaproteobacterium isolated from the Yellow Sea, China.</title>
        <authorList>
            <person name="Zhang G."/>
            <person name="Zhang R."/>
        </authorList>
    </citation>
    <scope>NUCLEOTIDE SEQUENCE [LARGE SCALE GENOMIC DNA]</scope>
    <source>
        <strain evidence="11 12">WB1-6</strain>
    </source>
</reference>
<comment type="similarity">
    <text evidence="1 10">Belongs to the alphaproteobacteria porin family.</text>
</comment>
<dbReference type="GO" id="GO:0015288">
    <property type="term" value="F:porin activity"/>
    <property type="evidence" value="ECO:0007669"/>
    <property type="project" value="UniProtKB-KW"/>
</dbReference>
<keyword evidence="7 10" id="KW-0626">Porin</keyword>
<evidence type="ECO:0000256" key="4">
    <source>
        <dbReference type="ARBA" id="ARBA00022692"/>
    </source>
</evidence>
<sequence length="374" mass="39477">LATAGVAVAGSASAADLPVVAEPVDYVQVCDAYGAGFFKIPGKDTCLKIGGRIRTQFATDNLQDNEGDKYEDYSAYAKGYLYLTSMTDTEIGLIKTYTEFNSKWDQAGSGKVEAGSAYLQIGASYADILIGRTTSQFDGFTGAVDAGIITRNWSDKSTLQFALAKSFGNGVTAAISAEDSSYRDGDTNSADYVGKVGIAQGWGSFEVAAALHDTVEGAEDNYGYAVRGTATINLDMIAEGDAFVFQAAYADSATHYLGANEVLKGLVTGYDDAEQLDAEGVKGFGLGAGFTHFWTSEVATSIDGSYLSLESDLASGNYDIDRWAIDASIGWYPVSGMVIALDGGFANTEYDAAGTNNDVDFDDAKIGARVQYTF</sequence>
<proteinExistence type="inferred from homology"/>
<keyword evidence="3 10" id="KW-1134">Transmembrane beta strand</keyword>
<dbReference type="STRING" id="197461.A3843_13805"/>
<dbReference type="AlphaFoldDB" id="A0A1U7JG42"/>
<dbReference type="Pfam" id="PF02530">
    <property type="entry name" value="Porin_2"/>
    <property type="match status" value="1"/>
</dbReference>
<organism evidence="11 12">
    <name type="scientific">Pseudovibrio exalbescens</name>
    <dbReference type="NCBI Taxonomy" id="197461"/>
    <lineage>
        <taxon>Bacteria</taxon>
        <taxon>Pseudomonadati</taxon>
        <taxon>Pseudomonadota</taxon>
        <taxon>Alphaproteobacteria</taxon>
        <taxon>Hyphomicrobiales</taxon>
        <taxon>Stappiaceae</taxon>
        <taxon>Pseudovibrio</taxon>
    </lineage>
</organism>
<name>A0A1U7JG42_9HYPH</name>
<dbReference type="GO" id="GO:0006811">
    <property type="term" value="P:monoatomic ion transport"/>
    <property type="evidence" value="ECO:0007669"/>
    <property type="project" value="UniProtKB-KW"/>
</dbReference>
<dbReference type="InterPro" id="IPR003684">
    <property type="entry name" value="Porin_alphabac"/>
</dbReference>
<keyword evidence="5" id="KW-0732">Signal</keyword>
<dbReference type="GO" id="GO:0009279">
    <property type="term" value="C:cell outer membrane"/>
    <property type="evidence" value="ECO:0007669"/>
    <property type="project" value="UniProtKB-SubCell"/>
</dbReference>
<keyword evidence="6 10" id="KW-0406">Ion transport</keyword>
<gene>
    <name evidence="11" type="ORF">A3843_13805</name>
</gene>
<evidence type="ECO:0000256" key="6">
    <source>
        <dbReference type="ARBA" id="ARBA00023065"/>
    </source>
</evidence>
<comment type="subcellular location">
    <subcellularLocation>
        <location evidence="10">Cell outer membrane</location>
        <topology evidence="10">Multi-pass membrane protein</topology>
    </subcellularLocation>
</comment>
<keyword evidence="9 10" id="KW-0998">Cell outer membrane</keyword>
<evidence type="ECO:0000256" key="1">
    <source>
        <dbReference type="ARBA" id="ARBA00009521"/>
    </source>
</evidence>
<dbReference type="GO" id="GO:0046930">
    <property type="term" value="C:pore complex"/>
    <property type="evidence" value="ECO:0007669"/>
    <property type="project" value="UniProtKB-KW"/>
</dbReference>
<protein>
    <recommendedName>
        <fullName evidence="10">Porin</fullName>
    </recommendedName>
</protein>
<comment type="caution">
    <text evidence="11">The sequence shown here is derived from an EMBL/GenBank/DDBJ whole genome shotgun (WGS) entry which is preliminary data.</text>
</comment>
<comment type="function">
    <text evidence="10">Forms passive diffusion pores that allow small molecular weight hydrophilic materials across the outer membrane.</text>
</comment>
<evidence type="ECO:0000256" key="9">
    <source>
        <dbReference type="ARBA" id="ARBA00023237"/>
    </source>
</evidence>
<feature type="non-terminal residue" evidence="11">
    <location>
        <position position="1"/>
    </location>
</feature>
<dbReference type="EMBL" id="LVVZ01000019">
    <property type="protein sequence ID" value="OKL43687.1"/>
    <property type="molecule type" value="Genomic_DNA"/>
</dbReference>
<keyword evidence="12" id="KW-1185">Reference proteome</keyword>
<keyword evidence="2 10" id="KW-0813">Transport</keyword>
<comment type="domain">
    <text evidence="10">Consists of 16-stranded beta-barrel sheets, with large surface-exposed loops, that form a transmembrane pore at the center of each barrel. The pore is partially ocluded by a peptide loop that folds into the pore lumen.</text>
</comment>
<keyword evidence="4 10" id="KW-0812">Transmembrane</keyword>
<evidence type="ECO:0000256" key="3">
    <source>
        <dbReference type="ARBA" id="ARBA00022452"/>
    </source>
</evidence>
<evidence type="ECO:0000256" key="10">
    <source>
        <dbReference type="RuleBase" id="RU364005"/>
    </source>
</evidence>
<dbReference type="RefSeq" id="WP_073833262.1">
    <property type="nucleotide sequence ID" value="NZ_LVVZ01000019.1"/>
</dbReference>
<evidence type="ECO:0000256" key="5">
    <source>
        <dbReference type="ARBA" id="ARBA00022729"/>
    </source>
</evidence>
<dbReference type="Proteomes" id="UP000185783">
    <property type="component" value="Unassembled WGS sequence"/>
</dbReference>
<accession>A0A1U7JG42</accession>
<evidence type="ECO:0000313" key="11">
    <source>
        <dbReference type="EMBL" id="OKL43687.1"/>
    </source>
</evidence>